<dbReference type="EMBL" id="SMAP01000001">
    <property type="protein sequence ID" value="TCT25776.1"/>
    <property type="molecule type" value="Genomic_DNA"/>
</dbReference>
<comment type="caution">
    <text evidence="3">The sequence shown here is derived from an EMBL/GenBank/DDBJ whole genome shotgun (WGS) entry which is preliminary data.</text>
</comment>
<keyword evidence="1" id="KW-0732">Signal</keyword>
<gene>
    <name evidence="3" type="ORF">EDC34_101102</name>
</gene>
<feature type="domain" description="DUF2272" evidence="2">
    <location>
        <begin position="87"/>
        <end position="289"/>
    </location>
</feature>
<dbReference type="InterPro" id="IPR019262">
    <property type="entry name" value="DUF2272"/>
</dbReference>
<accession>A0A4R3NBK6</accession>
<dbReference type="Proteomes" id="UP000295414">
    <property type="component" value="Unassembled WGS sequence"/>
</dbReference>
<keyword evidence="4" id="KW-1185">Reference proteome</keyword>
<evidence type="ECO:0000256" key="1">
    <source>
        <dbReference type="SAM" id="SignalP"/>
    </source>
</evidence>
<evidence type="ECO:0000313" key="4">
    <source>
        <dbReference type="Proteomes" id="UP000295414"/>
    </source>
</evidence>
<dbReference type="AlphaFoldDB" id="A0A4R3NBK6"/>
<feature type="chain" id="PRO_5020193543" evidence="1">
    <location>
        <begin position="29"/>
        <end position="351"/>
    </location>
</feature>
<dbReference type="InterPro" id="IPR014545">
    <property type="entry name" value="UCP028415"/>
</dbReference>
<evidence type="ECO:0000313" key="3">
    <source>
        <dbReference type="EMBL" id="TCT25776.1"/>
    </source>
</evidence>
<dbReference type="Pfam" id="PF10030">
    <property type="entry name" value="DUF2272"/>
    <property type="match status" value="1"/>
</dbReference>
<dbReference type="RefSeq" id="WP_114958913.1">
    <property type="nucleotide sequence ID" value="NZ_MSZW01000013.1"/>
</dbReference>
<proteinExistence type="predicted"/>
<protein>
    <submittedName>
        <fullName evidence="3">Uncharacterized protein DUF2272</fullName>
    </submittedName>
</protein>
<reference evidence="3 4" key="1">
    <citation type="submission" date="2019-03" db="EMBL/GenBank/DDBJ databases">
        <title>Genomic Encyclopedia of Type Strains, Phase IV (KMG-IV): sequencing the most valuable type-strain genomes for metagenomic binning, comparative biology and taxonomic classification.</title>
        <authorList>
            <person name="Goeker M."/>
        </authorList>
    </citation>
    <scope>NUCLEOTIDE SEQUENCE [LARGE SCALE GENOMIC DNA]</scope>
    <source>
        <strain evidence="3 4">DSM 13605</strain>
    </source>
</reference>
<sequence>MSNFARMRRLPVLLLGLALMFAADTASAGDGCADLASRQQDPQVSTRIAAVACAESLRWNRPFIDTEGRLASLTAYEAEDRGLQDGGAPWRRVAFYWQASGLLPGMAFKPGAGDCQVAAMRPESPGLGCRAFVVDTPWSAAFVGWVMQRAGVPGFRASASHADYVRAALRDPAASPYRLQAPQDAQLQAGDLLCYARAGQVLGPAGLRKRLEAGNGGVPMHCDVVVSREPGRVYLVGGNVQQAVTLRILPTNAENRLWNLPQRAEGDLPCSPDMPQACDFNRQDWVAALVLRPQEELAALGAVTPPAPVAEPPPAPTCCVNCVLGSGVPRCPLPGQAPPRRLPEVPLQGAE</sequence>
<feature type="signal peptide" evidence="1">
    <location>
        <begin position="1"/>
        <end position="28"/>
    </location>
</feature>
<name>A0A4R3NBK6_9GAMM</name>
<organism evidence="3 4">
    <name type="scientific">Thermomonas haemolytica</name>
    <dbReference type="NCBI Taxonomy" id="141949"/>
    <lineage>
        <taxon>Bacteria</taxon>
        <taxon>Pseudomonadati</taxon>
        <taxon>Pseudomonadota</taxon>
        <taxon>Gammaproteobacteria</taxon>
        <taxon>Lysobacterales</taxon>
        <taxon>Lysobacteraceae</taxon>
        <taxon>Thermomonas</taxon>
    </lineage>
</organism>
<evidence type="ECO:0000259" key="2">
    <source>
        <dbReference type="Pfam" id="PF10030"/>
    </source>
</evidence>
<dbReference type="OrthoDB" id="8836344at2"/>
<dbReference type="PIRSF" id="PIRSF028415">
    <property type="entry name" value="UCP028415"/>
    <property type="match status" value="1"/>
</dbReference>